<evidence type="ECO:0000313" key="3">
    <source>
        <dbReference type="EMBL" id="AIF72919.1"/>
    </source>
</evidence>
<feature type="compositionally biased region" description="Low complexity" evidence="1">
    <location>
        <begin position="54"/>
        <end position="75"/>
    </location>
</feature>
<keyword evidence="2" id="KW-0732">Signal</keyword>
<evidence type="ECO:0000256" key="2">
    <source>
        <dbReference type="SAM" id="SignalP"/>
    </source>
</evidence>
<name>A0A075M0X4_PINIB</name>
<dbReference type="AlphaFoldDB" id="A0A075M0X4"/>
<feature type="chain" id="PRO_5001707514" evidence="2">
    <location>
        <begin position="20"/>
        <end position="763"/>
    </location>
</feature>
<proteinExistence type="evidence at transcript level"/>
<accession>A0A075M0X4</accession>
<reference evidence="3" key="1">
    <citation type="submission" date="2015-02" db="EMBL/GenBank/DDBJ databases">
        <title>Functional study of a novel gene related to shell mineralization of Pinctada martensii.</title>
        <authorList>
            <person name="Liu X."/>
        </authorList>
    </citation>
    <scope>NUCLEOTIDE SEQUENCE</scope>
</reference>
<sequence>MMELPIVVIFLCCLCPAVSVHIPPQNAASGTGKTTKAPKGNTTGEYEPPELEGTTTSKPKLTTTQPTVPTHHPKVAVTTFSPTPVVSSTFKSYFVQTKTRLNPDMVMQFNNNAELSHPPHFMEGGASSQNVPLESFTQPPPFEGNIFHQQNEHTPYYNVHQTPQYKVQPTGPTLPPSLRTSDVVQGELMNSNNVQVSLVAPASQKQDKFVDSTGGIPIVKEIFWPQPKRTGDLAKNDTVFGSLSFGENRLLSALSNPKSLLSQQMADKTQPFVPGFGGFVLESNHEMNRPGFQKNKPRNGNGWISIDSSDLGGIQSSPMEKGLSQPAFSENSVKPLASGTGGWVEMDLKPKNSSFPSDSATNKSSDTSLINKNIDLSSNSSKVKSSGNTGIVQDVLISNVTKINGGVSTDSSTTPTTGSSLNDVGSVVIKENIGVPVNKVNNQQTDSLVVIGSSMSSNGGKSITAHGSVQESVQVSTNGNQVPLNANVLSLKDSQSQGTMLQMNAEKLQAQAKKDLFFQGIDMVNGVPIEKSNMSPSLTDKSSSSFVHADSLNLDKKLVSNTTSSMETVTNTPSKSVQLPNPKFQAMSAINNNVMGNVFSFKAKPGSIAPATAGSLDVSLIKELGTQTPPQTRALETTTPMVGTWPTTIAPSTHVFFTVPSTTPITTIRPWSSLNQNTQKFNRLKFNQDFHRNYQRNRNLIRQRQRQASRKHLSPLLRMIQHDPYLRFAIEFERLYKSLRQTTPTTTYSNMDKHALMSALLEL</sequence>
<dbReference type="EMBL" id="KJ930033">
    <property type="protein sequence ID" value="AIF72919.1"/>
    <property type="molecule type" value="mRNA"/>
</dbReference>
<evidence type="ECO:0000256" key="1">
    <source>
        <dbReference type="SAM" id="MobiDB-lite"/>
    </source>
</evidence>
<protein>
    <submittedName>
        <fullName evidence="3">Uncharacterized protein</fullName>
    </submittedName>
</protein>
<feature type="signal peptide" evidence="2">
    <location>
        <begin position="1"/>
        <end position="19"/>
    </location>
</feature>
<feature type="compositionally biased region" description="Polar residues" evidence="1">
    <location>
        <begin position="26"/>
        <end position="44"/>
    </location>
</feature>
<feature type="region of interest" description="Disordered" evidence="1">
    <location>
        <begin position="24"/>
        <end position="75"/>
    </location>
</feature>
<organism evidence="3">
    <name type="scientific">Pinctada imbricata</name>
    <name type="common">Atlantic pearl-oyster</name>
    <name type="synonym">Pinctada martensii</name>
    <dbReference type="NCBI Taxonomy" id="66713"/>
    <lineage>
        <taxon>Eukaryota</taxon>
        <taxon>Metazoa</taxon>
        <taxon>Spiralia</taxon>
        <taxon>Lophotrochozoa</taxon>
        <taxon>Mollusca</taxon>
        <taxon>Bivalvia</taxon>
        <taxon>Autobranchia</taxon>
        <taxon>Pteriomorphia</taxon>
        <taxon>Pterioida</taxon>
        <taxon>Pterioidea</taxon>
        <taxon>Pteriidae</taxon>
        <taxon>Pinctada</taxon>
    </lineage>
</organism>
<feature type="region of interest" description="Disordered" evidence="1">
    <location>
        <begin position="309"/>
        <end position="332"/>
    </location>
</feature>